<evidence type="ECO:0000256" key="2">
    <source>
        <dbReference type="ARBA" id="ARBA00009858"/>
    </source>
</evidence>
<dbReference type="Gene3D" id="1.10.287.1130">
    <property type="entry name" value="CytochromE C oxidase copper chaperone"/>
    <property type="match status" value="1"/>
</dbReference>
<evidence type="ECO:0000256" key="5">
    <source>
        <dbReference type="ARBA" id="ARBA00023157"/>
    </source>
</evidence>
<dbReference type="OrthoDB" id="13601at2759"/>
<dbReference type="PANTHER" id="PTHR15590">
    <property type="entry name" value="CX9C MOTIF-CONTAINING PROTEIN 4"/>
    <property type="match status" value="1"/>
</dbReference>
<dbReference type="GO" id="GO:0005758">
    <property type="term" value="C:mitochondrial intermembrane space"/>
    <property type="evidence" value="ECO:0007669"/>
    <property type="project" value="UniProtKB-SubCell"/>
</dbReference>
<evidence type="ECO:0000256" key="1">
    <source>
        <dbReference type="ARBA" id="ARBA00004569"/>
    </source>
</evidence>
<dbReference type="Proteomes" id="UP000070544">
    <property type="component" value="Unassembled WGS sequence"/>
</dbReference>
<dbReference type="InterPro" id="IPR009069">
    <property type="entry name" value="Cys_alpha_HP_mot_SF"/>
</dbReference>
<protein>
    <recommendedName>
        <fullName evidence="3">Cx9C motif-containing protein 4, mitochondrial</fullName>
    </recommendedName>
</protein>
<reference evidence="6 7" key="1">
    <citation type="journal article" date="2015" name="Genome Biol. Evol.">
        <title>Phylogenomic analyses indicate that early fungi evolved digesting cell walls of algal ancestors of land plants.</title>
        <authorList>
            <person name="Chang Y."/>
            <person name="Wang S."/>
            <person name="Sekimoto S."/>
            <person name="Aerts A.L."/>
            <person name="Choi C."/>
            <person name="Clum A."/>
            <person name="LaButti K.M."/>
            <person name="Lindquist E.A."/>
            <person name="Yee Ngan C."/>
            <person name="Ohm R.A."/>
            <person name="Salamov A.A."/>
            <person name="Grigoriev I.V."/>
            <person name="Spatafora J.W."/>
            <person name="Berbee M.L."/>
        </authorList>
    </citation>
    <scope>NUCLEOTIDE SEQUENCE [LARGE SCALE GENOMIC DNA]</scope>
    <source>
        <strain evidence="6 7">JEL478</strain>
    </source>
</reference>
<dbReference type="SUPFAM" id="SSF47072">
    <property type="entry name" value="Cysteine alpha-hairpin motif"/>
    <property type="match status" value="1"/>
</dbReference>
<organism evidence="6 7">
    <name type="scientific">Gonapodya prolifera (strain JEL478)</name>
    <name type="common">Monoblepharis prolifera</name>
    <dbReference type="NCBI Taxonomy" id="1344416"/>
    <lineage>
        <taxon>Eukaryota</taxon>
        <taxon>Fungi</taxon>
        <taxon>Fungi incertae sedis</taxon>
        <taxon>Chytridiomycota</taxon>
        <taxon>Chytridiomycota incertae sedis</taxon>
        <taxon>Monoblepharidomycetes</taxon>
        <taxon>Monoblepharidales</taxon>
        <taxon>Gonapodyaceae</taxon>
        <taxon>Gonapodya</taxon>
    </lineage>
</organism>
<evidence type="ECO:0000256" key="4">
    <source>
        <dbReference type="ARBA" id="ARBA00023128"/>
    </source>
</evidence>
<dbReference type="PANTHER" id="PTHR15590:SF0">
    <property type="entry name" value="CX9C MOTIF-CONTAINING PROTEIN 4"/>
    <property type="match status" value="1"/>
</dbReference>
<evidence type="ECO:0000313" key="6">
    <source>
        <dbReference type="EMBL" id="KXS22216.1"/>
    </source>
</evidence>
<gene>
    <name evidence="6" type="ORF">M427DRAFT_129951</name>
</gene>
<evidence type="ECO:0000313" key="7">
    <source>
        <dbReference type="Proteomes" id="UP000070544"/>
    </source>
</evidence>
<keyword evidence="5" id="KW-1015">Disulfide bond</keyword>
<name>A0A139AZQ0_GONPJ</name>
<comment type="similarity">
    <text evidence="2">Belongs to the CMC4 family.</text>
</comment>
<dbReference type="InterPro" id="IPR027179">
    <property type="entry name" value="CMC4"/>
</dbReference>
<dbReference type="Pfam" id="PF08991">
    <property type="entry name" value="CMC4"/>
    <property type="match status" value="1"/>
</dbReference>
<proteinExistence type="inferred from homology"/>
<sequence length="76" mass="8484">MGKKQRRYNCKAQACAIQACISKTLDESKCEEQIRALHECCRQTRARGSDSDACQGLWQAWDKAAAAAENAKHVNK</sequence>
<keyword evidence="4" id="KW-0496">Mitochondrion</keyword>
<comment type="subcellular location">
    <subcellularLocation>
        <location evidence="1">Mitochondrion intermembrane space</location>
    </subcellularLocation>
</comment>
<accession>A0A139AZQ0</accession>
<keyword evidence="7" id="KW-1185">Reference proteome</keyword>
<dbReference type="AlphaFoldDB" id="A0A139AZQ0"/>
<dbReference type="EMBL" id="KQ965731">
    <property type="protein sequence ID" value="KXS22216.1"/>
    <property type="molecule type" value="Genomic_DNA"/>
</dbReference>
<evidence type="ECO:0000256" key="3">
    <source>
        <dbReference type="ARBA" id="ARBA00019406"/>
    </source>
</evidence>